<evidence type="ECO:0000256" key="4">
    <source>
        <dbReference type="ARBA" id="ARBA00022806"/>
    </source>
</evidence>
<dbReference type="GO" id="GO:0005524">
    <property type="term" value="F:ATP binding"/>
    <property type="evidence" value="ECO:0007669"/>
    <property type="project" value="UniProtKB-KW"/>
</dbReference>
<keyword evidence="3" id="KW-0547">Nucleotide-binding</keyword>
<evidence type="ECO:0000256" key="1">
    <source>
        <dbReference type="ARBA" id="ARBA00004123"/>
    </source>
</evidence>
<dbReference type="GO" id="GO:0003677">
    <property type="term" value="F:DNA binding"/>
    <property type="evidence" value="ECO:0007669"/>
    <property type="project" value="UniProtKB-KW"/>
</dbReference>
<organism evidence="9 10">
    <name type="scientific">Protopolystoma xenopodis</name>
    <dbReference type="NCBI Taxonomy" id="117903"/>
    <lineage>
        <taxon>Eukaryota</taxon>
        <taxon>Metazoa</taxon>
        <taxon>Spiralia</taxon>
        <taxon>Lophotrochozoa</taxon>
        <taxon>Platyhelminthes</taxon>
        <taxon>Monogenea</taxon>
        <taxon>Polyopisthocotylea</taxon>
        <taxon>Polystomatidea</taxon>
        <taxon>Polystomatidae</taxon>
        <taxon>Protopolystoma</taxon>
    </lineage>
</organism>
<protein>
    <recommendedName>
        <fullName evidence="8">SNF2 N-terminal domain-containing protein</fullName>
    </recommendedName>
</protein>
<evidence type="ECO:0000256" key="2">
    <source>
        <dbReference type="ARBA" id="ARBA00007025"/>
    </source>
</evidence>
<keyword evidence="4" id="KW-0347">Helicase</keyword>
<dbReference type="PANTHER" id="PTHR45797:SF1">
    <property type="entry name" value="HELICASE ARIP4"/>
    <property type="match status" value="1"/>
</dbReference>
<dbReference type="GO" id="GO:0016887">
    <property type="term" value="F:ATP hydrolysis activity"/>
    <property type="evidence" value="ECO:0007669"/>
    <property type="project" value="InterPro"/>
</dbReference>
<dbReference type="InterPro" id="IPR044574">
    <property type="entry name" value="ARIP4-like"/>
</dbReference>
<evidence type="ECO:0000256" key="3">
    <source>
        <dbReference type="ARBA" id="ARBA00022741"/>
    </source>
</evidence>
<dbReference type="GO" id="GO:0004386">
    <property type="term" value="F:helicase activity"/>
    <property type="evidence" value="ECO:0007669"/>
    <property type="project" value="UniProtKB-KW"/>
</dbReference>
<dbReference type="AlphaFoldDB" id="A0A448WM90"/>
<proteinExistence type="inferred from homology"/>
<feature type="domain" description="SNF2 N-terminal" evidence="8">
    <location>
        <begin position="113"/>
        <end position="167"/>
    </location>
</feature>
<keyword evidence="5" id="KW-0067">ATP-binding</keyword>
<evidence type="ECO:0000256" key="6">
    <source>
        <dbReference type="ARBA" id="ARBA00023125"/>
    </source>
</evidence>
<dbReference type="InterPro" id="IPR027417">
    <property type="entry name" value="P-loop_NTPase"/>
</dbReference>
<keyword evidence="7" id="KW-0539">Nucleus</keyword>
<keyword evidence="6" id="KW-0238">DNA-binding</keyword>
<dbReference type="PANTHER" id="PTHR45797">
    <property type="entry name" value="RAD54-LIKE"/>
    <property type="match status" value="1"/>
</dbReference>
<comment type="subcellular location">
    <subcellularLocation>
        <location evidence="1">Nucleus</location>
    </subcellularLocation>
</comment>
<dbReference type="EMBL" id="CAAALY010024029">
    <property type="protein sequence ID" value="VEL15275.1"/>
    <property type="molecule type" value="Genomic_DNA"/>
</dbReference>
<accession>A0A448WM90</accession>
<evidence type="ECO:0000256" key="5">
    <source>
        <dbReference type="ARBA" id="ARBA00022840"/>
    </source>
</evidence>
<dbReference type="OrthoDB" id="9900844at2759"/>
<feature type="non-terminal residue" evidence="9">
    <location>
        <position position="1"/>
    </location>
</feature>
<dbReference type="InterPro" id="IPR038718">
    <property type="entry name" value="SNF2-like_sf"/>
</dbReference>
<name>A0A448WM90_9PLAT</name>
<evidence type="ECO:0000313" key="10">
    <source>
        <dbReference type="Proteomes" id="UP000784294"/>
    </source>
</evidence>
<reference evidence="9" key="1">
    <citation type="submission" date="2018-11" db="EMBL/GenBank/DDBJ databases">
        <authorList>
            <consortium name="Pathogen Informatics"/>
        </authorList>
    </citation>
    <scope>NUCLEOTIDE SEQUENCE</scope>
</reference>
<dbReference type="GO" id="GO:0005634">
    <property type="term" value="C:nucleus"/>
    <property type="evidence" value="ECO:0007669"/>
    <property type="project" value="UniProtKB-SubCell"/>
</dbReference>
<comment type="caution">
    <text evidence="9">The sequence shown here is derived from an EMBL/GenBank/DDBJ whole genome shotgun (WGS) entry which is preliminary data.</text>
</comment>
<dbReference type="Pfam" id="PF00176">
    <property type="entry name" value="SNF2-rel_dom"/>
    <property type="match status" value="1"/>
</dbReference>
<gene>
    <name evidence="9" type="ORF">PXEA_LOCUS8715</name>
</gene>
<dbReference type="InterPro" id="IPR000330">
    <property type="entry name" value="SNF2_N"/>
</dbReference>
<keyword evidence="10" id="KW-1185">Reference proteome</keyword>
<sequence>SKSSVLNSASANLFASTYNAHRSGGSRDDAILLVDSDDEGVDIQKSEQVVIEVSDGEEEEESEEEIEIEVCELQDARNLPDKDGRVLISPSQDIGIDPEIELAPQISRVIKPHQVSGIRFLYENLVESLSRFQSSQGFGCILAHSMGLGKTIQIIGFLELLFRQCQAKSNWQAEFELWLPVYDAAAAGSCRSKVAEFLASCSSLKLTCQAIHRTNIEGIPVGASQLLDDSSGLVEGDLASDGNSHESKSNESVLTCHRIDHASNGMQGNSSQMIGGDHQVLTDADSSEVPCLEHLGTDELADRAKVSLDSTNNDSDIRCLHSQQTAEISNAPLALTKFKEDQQSVTPELEMLSIEKPTTQIFSSQYKTVGPESASTIGAASSVLSQPYQPPKPTKVAKLDVPLGYRPFKLHVVRDIVKTMNARHSVCLC</sequence>
<dbReference type="SUPFAM" id="SSF52540">
    <property type="entry name" value="P-loop containing nucleoside triphosphate hydrolases"/>
    <property type="match status" value="1"/>
</dbReference>
<dbReference type="Gene3D" id="3.40.50.10810">
    <property type="entry name" value="Tandem AAA-ATPase domain"/>
    <property type="match status" value="1"/>
</dbReference>
<keyword evidence="4" id="KW-0378">Hydrolase</keyword>
<evidence type="ECO:0000313" key="9">
    <source>
        <dbReference type="EMBL" id="VEL15275.1"/>
    </source>
</evidence>
<evidence type="ECO:0000259" key="8">
    <source>
        <dbReference type="Pfam" id="PF00176"/>
    </source>
</evidence>
<evidence type="ECO:0000256" key="7">
    <source>
        <dbReference type="ARBA" id="ARBA00023242"/>
    </source>
</evidence>
<dbReference type="Proteomes" id="UP000784294">
    <property type="component" value="Unassembled WGS sequence"/>
</dbReference>
<comment type="similarity">
    <text evidence="2">Belongs to the SNF2/RAD54 helicase family.</text>
</comment>